<dbReference type="EMBL" id="JABRWJ010000005">
    <property type="protein sequence ID" value="NRF69150.1"/>
    <property type="molecule type" value="Genomic_DNA"/>
</dbReference>
<dbReference type="RefSeq" id="WP_173125506.1">
    <property type="nucleotide sequence ID" value="NZ_JABRWJ010000005.1"/>
</dbReference>
<evidence type="ECO:0000313" key="2">
    <source>
        <dbReference type="EMBL" id="NRF69150.1"/>
    </source>
</evidence>
<gene>
    <name evidence="2" type="ORF">HLB44_19320</name>
</gene>
<dbReference type="Proteomes" id="UP000737171">
    <property type="component" value="Unassembled WGS sequence"/>
</dbReference>
<evidence type="ECO:0000313" key="3">
    <source>
        <dbReference type="Proteomes" id="UP000737171"/>
    </source>
</evidence>
<proteinExistence type="predicted"/>
<evidence type="ECO:0008006" key="4">
    <source>
        <dbReference type="Google" id="ProtNLM"/>
    </source>
</evidence>
<keyword evidence="3" id="KW-1185">Reference proteome</keyword>
<keyword evidence="1" id="KW-1133">Transmembrane helix</keyword>
<accession>A0ABX2EKF9</accession>
<keyword evidence="1" id="KW-0812">Transmembrane</keyword>
<organism evidence="2 3">
    <name type="scientific">Pseudaquabacterium terrae</name>
    <dbReference type="NCBI Taxonomy" id="2732868"/>
    <lineage>
        <taxon>Bacteria</taxon>
        <taxon>Pseudomonadati</taxon>
        <taxon>Pseudomonadota</taxon>
        <taxon>Betaproteobacteria</taxon>
        <taxon>Burkholderiales</taxon>
        <taxon>Sphaerotilaceae</taxon>
        <taxon>Pseudaquabacterium</taxon>
    </lineage>
</organism>
<reference evidence="2 3" key="1">
    <citation type="submission" date="2020-05" db="EMBL/GenBank/DDBJ databases">
        <title>Aquincola sp. isolate from soil.</title>
        <authorList>
            <person name="Han J."/>
            <person name="Kim D.-U."/>
        </authorList>
    </citation>
    <scope>NUCLEOTIDE SEQUENCE [LARGE SCALE GENOMIC DNA]</scope>
    <source>
        <strain evidence="2 3">S2</strain>
    </source>
</reference>
<protein>
    <recommendedName>
        <fullName evidence="4">Fimbrial assembly protein</fullName>
    </recommendedName>
</protein>
<comment type="caution">
    <text evidence="2">The sequence shown here is derived from an EMBL/GenBank/DDBJ whole genome shotgun (WGS) entry which is preliminary data.</text>
</comment>
<feature type="transmembrane region" description="Helical" evidence="1">
    <location>
        <begin position="41"/>
        <end position="61"/>
    </location>
</feature>
<evidence type="ECO:0000256" key="1">
    <source>
        <dbReference type="SAM" id="Phobius"/>
    </source>
</evidence>
<sequence>MDEVNRVAAPFRAVMRFPTLQFDPGRVQWLLGATSRPVARVLALAALFGALAVAAGMAIWWHTLSTGVDQRLQQWTAARSLATATAVPQSAATVPAAERARINQVVRRLNTPWPLVLGVLEQAASPDVALLSVEPDLERGAMRVQAEGRSLDALLAHADRLQQATGVAHVQLLRIEKDSQAAPAAPRLTFDVVLAR</sequence>
<keyword evidence="1" id="KW-0472">Membrane</keyword>
<name>A0ABX2EKF9_9BURK</name>